<organism evidence="3 4">
    <name type="scientific">Saccharothrix coeruleofusca</name>
    <dbReference type="NCBI Taxonomy" id="33919"/>
    <lineage>
        <taxon>Bacteria</taxon>
        <taxon>Bacillati</taxon>
        <taxon>Actinomycetota</taxon>
        <taxon>Actinomycetes</taxon>
        <taxon>Pseudonocardiales</taxon>
        <taxon>Pseudonocardiaceae</taxon>
        <taxon>Saccharothrix</taxon>
    </lineage>
</organism>
<dbReference type="Gene3D" id="1.10.4080.10">
    <property type="entry name" value="ADP-ribosylation/Crystallin J1"/>
    <property type="match status" value="1"/>
</dbReference>
<dbReference type="InterPro" id="IPR005502">
    <property type="entry name" value="Ribosyl_crysJ1"/>
</dbReference>
<name>A0A918EG30_9PSEU</name>
<dbReference type="AlphaFoldDB" id="A0A918EG30"/>
<evidence type="ECO:0000259" key="2">
    <source>
        <dbReference type="Pfam" id="PF15567"/>
    </source>
</evidence>
<sequence>MEAAEAVAKVEQWLSAVQGAREPRLRVEREKVRRVPEGWSVPYNSVAFLDGGDAGKQIFPPPRLVVREPDGALREPSPRPGGVSIPARTPGQGYWEELIDPEFTASGLGHLGVPELAIGGWRWVGPDGTRGAERENPRYRSGPLRIGYGRPVNELEWMLLFADVDWFDRERLLTGLTQVEVLVPHHGQRVGPDTPSLEVYSSTGWLDPMTTAWRRVDLATLVAELPQQLTLRFYGPGQHYPFLVSDVVAALRKFPRVRPPVDVLESRFEISPEVARLVEETAAELGLPSPVEPPTHAALYARINGFELTDDEIRRTVIGKSWRKLVSETEDPSRWPTDLAANGLQPAYGDDGRIEPIVDRCGKYCSDAPQGYRHGFRRISGAYVGFALGEALAISGGDGPLRIGPLTQRLLFLTEGVIRGRSDLAAGATGGLLRWLHTQGDTVPGEVDGWLVQVPDLYADSLPDPDELAAIRELAMGRPGTGSGSAALLAALPAAVTTGVPAVEHNAGATARLIAGVTHQPGVDLDAAEYLAEVFDRMLTKLRLPPTVWVAGTEPGLKDLGVRDALPDYARFGLPEVLDPKDFGSGHDSLTVLRHAFSAIAGYENQPEVALRRAVGHSGRTALTGALAGALIGSRNGIPGLPWVERLELRYLVENVATDAYRHFNRSSPLNMGYWTERYPTS</sequence>
<dbReference type="InterPro" id="IPR029082">
    <property type="entry name" value="Imm35"/>
</dbReference>
<dbReference type="EMBL" id="BMRG01000008">
    <property type="protein sequence ID" value="GGP65460.1"/>
    <property type="molecule type" value="Genomic_DNA"/>
</dbReference>
<keyword evidence="4" id="KW-1185">Reference proteome</keyword>
<proteinExistence type="predicted"/>
<comment type="caution">
    <text evidence="3">The sequence shown here is derived from an EMBL/GenBank/DDBJ whole genome shotgun (WGS) entry which is preliminary data.</text>
</comment>
<feature type="region of interest" description="Disordered" evidence="1">
    <location>
        <begin position="68"/>
        <end position="87"/>
    </location>
</feature>
<dbReference type="Proteomes" id="UP000639606">
    <property type="component" value="Unassembled WGS sequence"/>
</dbReference>
<dbReference type="Pfam" id="PF03747">
    <property type="entry name" value="ADP_ribosyl_GH"/>
    <property type="match status" value="1"/>
</dbReference>
<dbReference type="RefSeq" id="WP_189225056.1">
    <property type="nucleotide sequence ID" value="NZ_BMRG01000008.1"/>
</dbReference>
<evidence type="ECO:0000256" key="1">
    <source>
        <dbReference type="SAM" id="MobiDB-lite"/>
    </source>
</evidence>
<feature type="domain" description="Immunity protein 35" evidence="2">
    <location>
        <begin position="4"/>
        <end position="97"/>
    </location>
</feature>
<dbReference type="Pfam" id="PF15567">
    <property type="entry name" value="Imm35"/>
    <property type="match status" value="1"/>
</dbReference>
<feature type="compositionally biased region" description="Basic and acidic residues" evidence="1">
    <location>
        <begin position="68"/>
        <end position="77"/>
    </location>
</feature>
<accession>A0A918EG30</accession>
<evidence type="ECO:0000313" key="4">
    <source>
        <dbReference type="Proteomes" id="UP000639606"/>
    </source>
</evidence>
<dbReference type="InterPro" id="IPR036705">
    <property type="entry name" value="Ribosyl_crysJ1_sf"/>
</dbReference>
<protein>
    <submittedName>
        <fullName evidence="3">ADP-ribosylglycohydrolase</fullName>
    </submittedName>
</protein>
<reference evidence="3" key="1">
    <citation type="journal article" date="2014" name="Int. J. Syst. Evol. Microbiol.">
        <title>Complete genome sequence of Corynebacterium casei LMG S-19264T (=DSM 44701T), isolated from a smear-ripened cheese.</title>
        <authorList>
            <consortium name="US DOE Joint Genome Institute (JGI-PGF)"/>
            <person name="Walter F."/>
            <person name="Albersmeier A."/>
            <person name="Kalinowski J."/>
            <person name="Ruckert C."/>
        </authorList>
    </citation>
    <scope>NUCLEOTIDE SEQUENCE</scope>
    <source>
        <strain evidence="3">JCM 3313</strain>
    </source>
</reference>
<dbReference type="SUPFAM" id="SSF101478">
    <property type="entry name" value="ADP-ribosylglycohydrolase"/>
    <property type="match status" value="1"/>
</dbReference>
<evidence type="ECO:0000313" key="3">
    <source>
        <dbReference type="EMBL" id="GGP65460.1"/>
    </source>
</evidence>
<reference evidence="3" key="2">
    <citation type="submission" date="2020-09" db="EMBL/GenBank/DDBJ databases">
        <authorList>
            <person name="Sun Q."/>
            <person name="Ohkuma M."/>
        </authorList>
    </citation>
    <scope>NUCLEOTIDE SEQUENCE</scope>
    <source>
        <strain evidence="3">JCM 3313</strain>
    </source>
</reference>
<gene>
    <name evidence="3" type="ORF">GCM10010185_42830</name>
</gene>